<evidence type="ECO:0000313" key="2">
    <source>
        <dbReference type="EMBL" id="OBW98629.1"/>
    </source>
</evidence>
<reference evidence="2 3" key="1">
    <citation type="submission" date="2014-11" db="EMBL/GenBank/DDBJ databases">
        <title>Pan-genome of Gallibacterium spp.</title>
        <authorList>
            <person name="Kudirkiene E."/>
            <person name="Bojesen A.M."/>
        </authorList>
    </citation>
    <scope>NUCLEOTIDE SEQUENCE [LARGE SCALE GENOMIC DNA]</scope>
    <source>
        <strain evidence="2 3">F 279</strain>
    </source>
</reference>
<dbReference type="RefSeq" id="WP_039092201.1">
    <property type="nucleotide sequence ID" value="NZ_CP103874.1"/>
</dbReference>
<dbReference type="AlphaFoldDB" id="A0A0A2YUH9"/>
<dbReference type="EMBL" id="JTJO01000028">
    <property type="protein sequence ID" value="OBW98629.1"/>
    <property type="molecule type" value="Genomic_DNA"/>
</dbReference>
<accession>A0A0A2YUH9</accession>
<dbReference type="Proteomes" id="UP000092643">
    <property type="component" value="Unassembled WGS sequence"/>
</dbReference>
<evidence type="ECO:0000313" key="3">
    <source>
        <dbReference type="Proteomes" id="UP000092643"/>
    </source>
</evidence>
<dbReference type="GO" id="GO:0032259">
    <property type="term" value="P:methylation"/>
    <property type="evidence" value="ECO:0007669"/>
    <property type="project" value="UniProtKB-KW"/>
</dbReference>
<reference evidence="1" key="3">
    <citation type="submission" date="2021-09" db="EMBL/GenBank/DDBJ databases">
        <authorList>
            <person name="Gilroy R."/>
        </authorList>
    </citation>
    <scope>NUCLEOTIDE SEQUENCE</scope>
    <source>
        <strain evidence="1">ChiHjej11B10-15683</strain>
    </source>
</reference>
<dbReference type="Pfam" id="PF22752">
    <property type="entry name" value="DUF488-N3i"/>
    <property type="match status" value="1"/>
</dbReference>
<keyword evidence="2" id="KW-0808">Transferase</keyword>
<evidence type="ECO:0000313" key="4">
    <source>
        <dbReference type="Proteomes" id="UP000749334"/>
    </source>
</evidence>
<name>A0A0A2YUH9_9PAST</name>
<dbReference type="EMBL" id="DYVQ01000069">
    <property type="protein sequence ID" value="HJF74008.1"/>
    <property type="molecule type" value="Genomic_DNA"/>
</dbReference>
<dbReference type="PANTHER" id="PTHR36849:SF1">
    <property type="entry name" value="CYTOPLASMIC PROTEIN"/>
    <property type="match status" value="1"/>
</dbReference>
<dbReference type="InterPro" id="IPR052552">
    <property type="entry name" value="YeaO-like"/>
</dbReference>
<proteinExistence type="predicted"/>
<dbReference type="PANTHER" id="PTHR36849">
    <property type="entry name" value="CYTOPLASMIC PROTEIN-RELATED"/>
    <property type="match status" value="1"/>
</dbReference>
<gene>
    <name evidence="1" type="ORF">K8W15_07480</name>
    <name evidence="2" type="ORF">QV03_06245</name>
</gene>
<dbReference type="PATRIC" id="fig|750.21.peg.1207"/>
<reference evidence="1" key="2">
    <citation type="journal article" date="2021" name="PeerJ">
        <title>Extensive microbial diversity within the chicken gut microbiome revealed by metagenomics and culture.</title>
        <authorList>
            <person name="Gilroy R."/>
            <person name="Ravi A."/>
            <person name="Getino M."/>
            <person name="Pursley I."/>
            <person name="Horton D.L."/>
            <person name="Alikhan N.F."/>
            <person name="Baker D."/>
            <person name="Gharbi K."/>
            <person name="Hall N."/>
            <person name="Watson M."/>
            <person name="Adriaenssens E.M."/>
            <person name="Foster-Nyarko E."/>
            <person name="Jarju S."/>
            <person name="Secka A."/>
            <person name="Antonio M."/>
            <person name="Oren A."/>
            <person name="Chaudhuri R.R."/>
            <person name="La Ragione R."/>
            <person name="Hildebrand F."/>
            <person name="Pallen M.J."/>
        </authorList>
    </citation>
    <scope>NUCLEOTIDE SEQUENCE</scope>
    <source>
        <strain evidence="1">ChiHjej11B10-15683</strain>
    </source>
</reference>
<dbReference type="Proteomes" id="UP000749334">
    <property type="component" value="Unassembled WGS sequence"/>
</dbReference>
<evidence type="ECO:0000313" key="1">
    <source>
        <dbReference type="EMBL" id="HJF74008.1"/>
    </source>
</evidence>
<keyword evidence="2" id="KW-0489">Methyltransferase</keyword>
<organism evidence="1 4">
    <name type="scientific">Gallibacterium anatis</name>
    <dbReference type="NCBI Taxonomy" id="750"/>
    <lineage>
        <taxon>Bacteria</taxon>
        <taxon>Pseudomonadati</taxon>
        <taxon>Pseudomonadota</taxon>
        <taxon>Gammaproteobacteria</taxon>
        <taxon>Pasteurellales</taxon>
        <taxon>Pasteurellaceae</taxon>
        <taxon>Gallibacterium</taxon>
    </lineage>
</organism>
<protein>
    <submittedName>
        <fullName evidence="1">DUF488 domain-containing protein</fullName>
    </submittedName>
    <submittedName>
        <fullName evidence="2">Uroporphyrin-III C-methyltransferase</fullName>
    </submittedName>
</protein>
<sequence length="123" mass="14717">MYTLEIKRIYQPIDQNDGFRILVDRLWPRGIKKAEAEINLWAKEITPSPQLRKWFNHEADKFEQFKQSYLIELNNNPYGLEFVSLCKQQLLQQNVTLLYAAKDPQYNHALVLKQWLLPQLNEN</sequence>
<dbReference type="OrthoDB" id="9790745at2"/>
<comment type="caution">
    <text evidence="1">The sequence shown here is derived from an EMBL/GenBank/DDBJ whole genome shotgun (WGS) entry which is preliminary data.</text>
</comment>
<dbReference type="GO" id="GO:0008168">
    <property type="term" value="F:methyltransferase activity"/>
    <property type="evidence" value="ECO:0007669"/>
    <property type="project" value="UniProtKB-KW"/>
</dbReference>